<dbReference type="Proteomes" id="UP000321424">
    <property type="component" value="Unassembled WGS sequence"/>
</dbReference>
<organism evidence="4 5">
    <name type="scientific">Nocardia ninae NBRC 108245</name>
    <dbReference type="NCBI Taxonomy" id="1210091"/>
    <lineage>
        <taxon>Bacteria</taxon>
        <taxon>Bacillati</taxon>
        <taxon>Actinomycetota</taxon>
        <taxon>Actinomycetes</taxon>
        <taxon>Mycobacteriales</taxon>
        <taxon>Nocardiaceae</taxon>
        <taxon>Nocardia</taxon>
    </lineage>
</organism>
<evidence type="ECO:0000313" key="5">
    <source>
        <dbReference type="Proteomes" id="UP000321424"/>
    </source>
</evidence>
<dbReference type="GO" id="GO:0019878">
    <property type="term" value="P:lysine biosynthetic process via aminoadipic acid"/>
    <property type="evidence" value="ECO:0007669"/>
    <property type="project" value="TreeGrafter"/>
</dbReference>
<evidence type="ECO:0000256" key="2">
    <source>
        <dbReference type="ARBA" id="ARBA00022679"/>
    </source>
</evidence>
<sequence>MIGGTVLRRTIASDEVELWWVRLTGEHSAEDRRVLSAGEFVRSTRFDTAEFTADFIRTRAALRRVLSAYTGSLPEDLVFATGRHGKPELADSTTAFNLTHTHGLAVVAVAGAGSIGVDVESVDTDFDLDGLAPRVLTTREAAGVGTDRRRFLHHWVAKESYLKWLGSGLTVSPDAIELRADHQGRAVIAAVDGDLPTAYVQHFGLNSWHAGAFVGDHPEPRFTLRPAESVCVAANLRRRTSGVQA</sequence>
<evidence type="ECO:0000256" key="1">
    <source>
        <dbReference type="ARBA" id="ARBA00010990"/>
    </source>
</evidence>
<keyword evidence="5" id="KW-1185">Reference proteome</keyword>
<proteinExistence type="inferred from homology"/>
<dbReference type="GO" id="GO:0005829">
    <property type="term" value="C:cytosol"/>
    <property type="evidence" value="ECO:0007669"/>
    <property type="project" value="TreeGrafter"/>
</dbReference>
<name>A0A511M6H5_9NOCA</name>
<comment type="similarity">
    <text evidence="1">Belongs to the P-Pant transferase superfamily. Gsp/Sfp/HetI/AcpT family.</text>
</comment>
<reference evidence="4 5" key="1">
    <citation type="submission" date="2019-07" db="EMBL/GenBank/DDBJ databases">
        <title>Whole genome shotgun sequence of Nocardia ninae NBRC 108245.</title>
        <authorList>
            <person name="Hosoyama A."/>
            <person name="Uohara A."/>
            <person name="Ohji S."/>
            <person name="Ichikawa N."/>
        </authorList>
    </citation>
    <scope>NUCLEOTIDE SEQUENCE [LARGE SCALE GENOMIC DNA]</scope>
    <source>
        <strain evidence="4 5">NBRC 108245</strain>
    </source>
</reference>
<protein>
    <recommendedName>
        <fullName evidence="3">4'-phosphopantetheinyl transferase domain-containing protein</fullName>
    </recommendedName>
</protein>
<dbReference type="GO" id="GO:0000287">
    <property type="term" value="F:magnesium ion binding"/>
    <property type="evidence" value="ECO:0007669"/>
    <property type="project" value="InterPro"/>
</dbReference>
<dbReference type="InterPro" id="IPR037143">
    <property type="entry name" value="4-PPantetheinyl_Trfase_dom_sf"/>
</dbReference>
<dbReference type="InterPro" id="IPR008278">
    <property type="entry name" value="4-PPantetheinyl_Trfase_dom"/>
</dbReference>
<accession>A0A511M6H5</accession>
<gene>
    <name evidence="4" type="ORF">NN4_07490</name>
</gene>
<dbReference type="PANTHER" id="PTHR12215">
    <property type="entry name" value="PHOSPHOPANTETHEINE TRANSFERASE"/>
    <property type="match status" value="1"/>
</dbReference>
<keyword evidence="2" id="KW-0808">Transferase</keyword>
<dbReference type="Gene3D" id="3.90.470.20">
    <property type="entry name" value="4'-phosphopantetheinyl transferase domain"/>
    <property type="match status" value="2"/>
</dbReference>
<evidence type="ECO:0000313" key="4">
    <source>
        <dbReference type="EMBL" id="GEM36230.1"/>
    </source>
</evidence>
<dbReference type="RefSeq" id="WP_147128525.1">
    <property type="nucleotide sequence ID" value="NZ_BJXA01000002.1"/>
</dbReference>
<evidence type="ECO:0000259" key="3">
    <source>
        <dbReference type="Pfam" id="PF01648"/>
    </source>
</evidence>
<dbReference type="AlphaFoldDB" id="A0A511M6H5"/>
<dbReference type="PANTHER" id="PTHR12215:SF10">
    <property type="entry name" value="L-AMINOADIPATE-SEMIALDEHYDE DEHYDROGENASE-PHOSPHOPANTETHEINYL TRANSFERASE"/>
    <property type="match status" value="1"/>
</dbReference>
<dbReference type="OrthoDB" id="190168at2"/>
<dbReference type="GO" id="GO:0008897">
    <property type="term" value="F:holo-[acyl-carrier-protein] synthase activity"/>
    <property type="evidence" value="ECO:0007669"/>
    <property type="project" value="InterPro"/>
</dbReference>
<dbReference type="Pfam" id="PF01648">
    <property type="entry name" value="ACPS"/>
    <property type="match status" value="1"/>
</dbReference>
<dbReference type="InterPro" id="IPR050559">
    <property type="entry name" value="P-Pant_transferase_sf"/>
</dbReference>
<comment type="caution">
    <text evidence="4">The sequence shown here is derived from an EMBL/GenBank/DDBJ whole genome shotgun (WGS) entry which is preliminary data.</text>
</comment>
<feature type="domain" description="4'-phosphopantetheinyl transferase" evidence="3">
    <location>
        <begin position="114"/>
        <end position="199"/>
    </location>
</feature>
<dbReference type="SUPFAM" id="SSF56214">
    <property type="entry name" value="4'-phosphopantetheinyl transferase"/>
    <property type="match status" value="2"/>
</dbReference>
<dbReference type="EMBL" id="BJXA01000002">
    <property type="protein sequence ID" value="GEM36230.1"/>
    <property type="molecule type" value="Genomic_DNA"/>
</dbReference>